<evidence type="ECO:0000256" key="1">
    <source>
        <dbReference type="SAM" id="MobiDB-lite"/>
    </source>
</evidence>
<name>A0ABW5AR62_9BRAD</name>
<feature type="region of interest" description="Disordered" evidence="1">
    <location>
        <begin position="87"/>
        <end position="178"/>
    </location>
</feature>
<evidence type="ECO:0000313" key="4">
    <source>
        <dbReference type="Proteomes" id="UP001597314"/>
    </source>
</evidence>
<feature type="compositionally biased region" description="Basic and acidic residues" evidence="1">
    <location>
        <begin position="99"/>
        <end position="120"/>
    </location>
</feature>
<keyword evidence="4" id="KW-1185">Reference proteome</keyword>
<feature type="signal peptide" evidence="2">
    <location>
        <begin position="1"/>
        <end position="21"/>
    </location>
</feature>
<keyword evidence="2" id="KW-0732">Signal</keyword>
<evidence type="ECO:0000313" key="3">
    <source>
        <dbReference type="EMBL" id="MFD2184990.1"/>
    </source>
</evidence>
<evidence type="ECO:0008006" key="5">
    <source>
        <dbReference type="Google" id="ProtNLM"/>
    </source>
</evidence>
<proteinExistence type="predicted"/>
<organism evidence="3 4">
    <name type="scientific">Rhodoplanes azumiensis</name>
    <dbReference type="NCBI Taxonomy" id="1897628"/>
    <lineage>
        <taxon>Bacteria</taxon>
        <taxon>Pseudomonadati</taxon>
        <taxon>Pseudomonadota</taxon>
        <taxon>Alphaproteobacteria</taxon>
        <taxon>Hyphomicrobiales</taxon>
        <taxon>Nitrobacteraceae</taxon>
        <taxon>Rhodoplanes</taxon>
    </lineage>
</organism>
<gene>
    <name evidence="3" type="ORF">ACFSOX_22790</name>
</gene>
<dbReference type="EMBL" id="JBHUIW010000043">
    <property type="protein sequence ID" value="MFD2184990.1"/>
    <property type="molecule type" value="Genomic_DNA"/>
</dbReference>
<comment type="caution">
    <text evidence="3">The sequence shown here is derived from an EMBL/GenBank/DDBJ whole genome shotgun (WGS) entry which is preliminary data.</text>
</comment>
<dbReference type="Proteomes" id="UP001597314">
    <property type="component" value="Unassembled WGS sequence"/>
</dbReference>
<protein>
    <recommendedName>
        <fullName evidence="5">Secreted protein</fullName>
    </recommendedName>
</protein>
<reference evidence="4" key="1">
    <citation type="journal article" date="2019" name="Int. J. Syst. Evol. Microbiol.">
        <title>The Global Catalogue of Microorganisms (GCM) 10K type strain sequencing project: providing services to taxonomists for standard genome sequencing and annotation.</title>
        <authorList>
            <consortium name="The Broad Institute Genomics Platform"/>
            <consortium name="The Broad Institute Genome Sequencing Center for Infectious Disease"/>
            <person name="Wu L."/>
            <person name="Ma J."/>
        </authorList>
    </citation>
    <scope>NUCLEOTIDE SEQUENCE [LARGE SCALE GENOMIC DNA]</scope>
    <source>
        <strain evidence="4">CGMCC 1.6774</strain>
    </source>
</reference>
<accession>A0ABW5AR62</accession>
<feature type="compositionally biased region" description="Pro residues" evidence="1">
    <location>
        <begin position="153"/>
        <end position="169"/>
    </location>
</feature>
<dbReference type="RefSeq" id="WP_378480120.1">
    <property type="nucleotide sequence ID" value="NZ_JBHUIW010000043.1"/>
</dbReference>
<feature type="chain" id="PRO_5046401186" description="Secreted protein" evidence="2">
    <location>
        <begin position="22"/>
        <end position="178"/>
    </location>
</feature>
<evidence type="ECO:0000256" key="2">
    <source>
        <dbReference type="SAM" id="SignalP"/>
    </source>
</evidence>
<sequence>MQRRRIIEAGLVALAWSTAVAATPAVAQDNGPVIAIPGRRDVPVFVNGREASYAVVEGDWGLYRAGWIGPNVIQPLCCSPGPQLGRHRPYYPSSGELPRLGRLEHDPDKGKPPKPAEEFHQGWSAKSDDNPVTVMPPDYSYNMPGGLVVTPPWGGPGPAPGPGPWPPPRPRPRPGGRR</sequence>